<dbReference type="Ensembl" id="ENSLCAT00010039668.1">
    <property type="protein sequence ID" value="ENSLCAP00010038751.1"/>
    <property type="gene ID" value="ENSLCAG00010018134.1"/>
</dbReference>
<evidence type="ECO:0000256" key="1">
    <source>
        <dbReference type="SAM" id="SignalP"/>
    </source>
</evidence>
<organism evidence="2 3">
    <name type="scientific">Lates calcarifer</name>
    <name type="common">Barramundi</name>
    <name type="synonym">Holocentrus calcarifer</name>
    <dbReference type="NCBI Taxonomy" id="8187"/>
    <lineage>
        <taxon>Eukaryota</taxon>
        <taxon>Metazoa</taxon>
        <taxon>Chordata</taxon>
        <taxon>Craniata</taxon>
        <taxon>Vertebrata</taxon>
        <taxon>Euteleostomi</taxon>
        <taxon>Actinopterygii</taxon>
        <taxon>Neopterygii</taxon>
        <taxon>Teleostei</taxon>
        <taxon>Neoteleostei</taxon>
        <taxon>Acanthomorphata</taxon>
        <taxon>Carangaria</taxon>
        <taxon>Carangaria incertae sedis</taxon>
        <taxon>Centropomidae</taxon>
        <taxon>Lates</taxon>
    </lineage>
</organism>
<dbReference type="AlphaFoldDB" id="A0A4W6ELL6"/>
<reference evidence="2" key="2">
    <citation type="submission" date="2025-08" db="UniProtKB">
        <authorList>
            <consortium name="Ensembl"/>
        </authorList>
    </citation>
    <scope>IDENTIFICATION</scope>
</reference>
<evidence type="ECO:0000313" key="2">
    <source>
        <dbReference type="Ensembl" id="ENSLCAP00010038751.1"/>
    </source>
</evidence>
<sequence length="89" mass="9843">VFLCNLCVWLYGPLFPFSIDANTLLRTDSYTGCEIVMGNLEIAMMEHTRDFSFLRATSCSPSTSSAACLWTSCASSEAPRCTKTSTLWL</sequence>
<accession>A0A4W6ELL6</accession>
<dbReference type="InParanoid" id="A0A4W6ELL6"/>
<name>A0A4W6ELL6_LATCA</name>
<feature type="chain" id="PRO_5021392993" description="Secreted protein" evidence="1">
    <location>
        <begin position="22"/>
        <end position="89"/>
    </location>
</feature>
<feature type="signal peptide" evidence="1">
    <location>
        <begin position="1"/>
        <end position="21"/>
    </location>
</feature>
<dbReference type="Proteomes" id="UP000314980">
    <property type="component" value="Unassembled WGS sequence"/>
</dbReference>
<dbReference type="Gene3D" id="3.80.20.20">
    <property type="entry name" value="Receptor L-domain"/>
    <property type="match status" value="1"/>
</dbReference>
<reference evidence="3" key="1">
    <citation type="submission" date="2015-09" db="EMBL/GenBank/DDBJ databases">
        <authorList>
            <person name="Sai Rama Sridatta P."/>
        </authorList>
    </citation>
    <scope>NUCLEOTIDE SEQUENCE [LARGE SCALE GENOMIC DNA]</scope>
</reference>
<proteinExistence type="predicted"/>
<keyword evidence="3" id="KW-1185">Reference proteome</keyword>
<keyword evidence="1" id="KW-0732">Signal</keyword>
<dbReference type="InterPro" id="IPR036941">
    <property type="entry name" value="Rcpt_L-dom_sf"/>
</dbReference>
<evidence type="ECO:0008006" key="4">
    <source>
        <dbReference type="Google" id="ProtNLM"/>
    </source>
</evidence>
<reference evidence="2" key="3">
    <citation type="submission" date="2025-09" db="UniProtKB">
        <authorList>
            <consortium name="Ensembl"/>
        </authorList>
    </citation>
    <scope>IDENTIFICATION</scope>
</reference>
<dbReference type="SUPFAM" id="SSF52058">
    <property type="entry name" value="L domain-like"/>
    <property type="match status" value="1"/>
</dbReference>
<evidence type="ECO:0000313" key="3">
    <source>
        <dbReference type="Proteomes" id="UP000314980"/>
    </source>
</evidence>
<protein>
    <recommendedName>
        <fullName evidence="4">Secreted protein</fullName>
    </recommendedName>
</protein>